<reference evidence="3" key="1">
    <citation type="submission" date="2017-05" db="EMBL/GenBank/DDBJ databases">
        <authorList>
            <person name="Song R."/>
            <person name="Chenine A.L."/>
            <person name="Ruprecht R.M."/>
        </authorList>
    </citation>
    <scope>NUCLEOTIDE SEQUENCE [LARGE SCALE GENOMIC DNA]</scope>
</reference>
<evidence type="ECO:0000313" key="3">
    <source>
        <dbReference type="Proteomes" id="UP000245764"/>
    </source>
</evidence>
<evidence type="ECO:0000256" key="1">
    <source>
        <dbReference type="SAM" id="MobiDB-lite"/>
    </source>
</evidence>
<feature type="compositionally biased region" description="Polar residues" evidence="1">
    <location>
        <begin position="26"/>
        <end position="35"/>
    </location>
</feature>
<feature type="region of interest" description="Disordered" evidence="1">
    <location>
        <begin position="1"/>
        <end position="68"/>
    </location>
</feature>
<accession>A0A2H1G4J0</accession>
<sequence>MPSSKRKAPLPSGIITKRSRIELESPRSTSPMTTERYQERIDKSKRKKVTVSKSHEEQNSFNSVENETEAKKVALGQRLLVVLSVKWTERSLTAIMADGKSGNHASAISNTANTSRPHYTKPFQTATLDLSLTHPEQYTSLDETENMSPFPQFDRRKLYLRIVNPHQASVYSISQVSYLLNHRPTSTDRDINDPIPSSLKDGLTADEIEELAVLTADRKKAWPQMKADARFIPRQHDEEATTIGFLPINDLPARYTTSSQLFDNLMTNFGQGLQALSIRMAKDHPDHNAVDVERAVYYAFRAGLRLQIQFKTSFFWFAKTFLGGPAFWHIDNTLKLQFKKDKRAGKERTENSQRLGQAENQ</sequence>
<dbReference type="AlphaFoldDB" id="A0A2H1G4J0"/>
<protein>
    <submittedName>
        <fullName evidence="2">Uncharacterized protein</fullName>
    </submittedName>
</protein>
<feature type="region of interest" description="Disordered" evidence="1">
    <location>
        <begin position="341"/>
        <end position="361"/>
    </location>
</feature>
<proteinExistence type="predicted"/>
<gene>
    <name evidence="2" type="ORF">ZT1E4_G3865</name>
</gene>
<dbReference type="Proteomes" id="UP000245764">
    <property type="component" value="Chromosome 3"/>
</dbReference>
<feature type="compositionally biased region" description="Polar residues" evidence="1">
    <location>
        <begin position="352"/>
        <end position="361"/>
    </location>
</feature>
<evidence type="ECO:0000313" key="2">
    <source>
        <dbReference type="EMBL" id="SMR48475.1"/>
    </source>
</evidence>
<name>A0A2H1G4J0_ZYMTR</name>
<dbReference type="EMBL" id="LT854255">
    <property type="protein sequence ID" value="SMR48475.1"/>
    <property type="molecule type" value="Genomic_DNA"/>
</dbReference>
<organism evidence="2 3">
    <name type="scientific">Zymoseptoria tritici ST99CH_1E4</name>
    <dbReference type="NCBI Taxonomy" id="1276532"/>
    <lineage>
        <taxon>Eukaryota</taxon>
        <taxon>Fungi</taxon>
        <taxon>Dikarya</taxon>
        <taxon>Ascomycota</taxon>
        <taxon>Pezizomycotina</taxon>
        <taxon>Dothideomycetes</taxon>
        <taxon>Dothideomycetidae</taxon>
        <taxon>Mycosphaerellales</taxon>
        <taxon>Mycosphaerellaceae</taxon>
        <taxon>Zymoseptoria</taxon>
    </lineage>
</organism>